<sequence>MGLIFAIMAGMIIGGAVVAYRLSKRWQQQVKEAEKSLQEIADQHQQEVAAARELKQKVADLQFQLNQARNEVRALQDKQ</sequence>
<evidence type="ECO:0008006" key="4">
    <source>
        <dbReference type="Google" id="ProtNLM"/>
    </source>
</evidence>
<evidence type="ECO:0000313" key="3">
    <source>
        <dbReference type="Proteomes" id="UP001065322"/>
    </source>
</evidence>
<name>A0ABY6A7K4_9GAMM</name>
<reference evidence="3" key="1">
    <citation type="submission" date="2020-06" db="EMBL/GenBank/DDBJ databases">
        <title>Thalassolituus marinus alknpb1M-1, a hydrocarbon-degrading bacterium isolated from the deep-sea overlying water using an in-situ strategy from the South China Sea basin.</title>
        <authorList>
            <person name="Dong C."/>
            <person name="Chen Y."/>
            <person name="Shao Z."/>
        </authorList>
    </citation>
    <scope>NUCLEOTIDE SEQUENCE [LARGE SCALE GENOMIC DNA]</scope>
    <source>
        <strain evidence="3">alknpb1M-1</strain>
    </source>
</reference>
<gene>
    <name evidence="2" type="ORF">HUF19_03810</name>
</gene>
<evidence type="ECO:0000256" key="1">
    <source>
        <dbReference type="SAM" id="Coils"/>
    </source>
</evidence>
<proteinExistence type="predicted"/>
<evidence type="ECO:0000313" key="2">
    <source>
        <dbReference type="EMBL" id="UXD86622.1"/>
    </source>
</evidence>
<accession>A0ABY6A7K4</accession>
<dbReference type="Proteomes" id="UP001065322">
    <property type="component" value="Chromosome"/>
</dbReference>
<keyword evidence="1" id="KW-0175">Coiled coil</keyword>
<dbReference type="RefSeq" id="WP_260998573.1">
    <property type="nucleotide sequence ID" value="NZ_CP054475.1"/>
</dbReference>
<dbReference type="EMBL" id="CP054475">
    <property type="protein sequence ID" value="UXD86622.1"/>
    <property type="molecule type" value="Genomic_DNA"/>
</dbReference>
<protein>
    <recommendedName>
        <fullName evidence="4">DNA recombination protein RmuC</fullName>
    </recommendedName>
</protein>
<organism evidence="2 3">
    <name type="scientific">Thalassolituus hydrocarboniclasticus</name>
    <dbReference type="NCBI Taxonomy" id="2742796"/>
    <lineage>
        <taxon>Bacteria</taxon>
        <taxon>Pseudomonadati</taxon>
        <taxon>Pseudomonadota</taxon>
        <taxon>Gammaproteobacteria</taxon>
        <taxon>Oceanospirillales</taxon>
        <taxon>Oceanospirillaceae</taxon>
        <taxon>Thalassolituus</taxon>
    </lineage>
</organism>
<keyword evidence="3" id="KW-1185">Reference proteome</keyword>
<feature type="coiled-coil region" evidence="1">
    <location>
        <begin position="23"/>
        <end position="78"/>
    </location>
</feature>